<dbReference type="InterPro" id="IPR036882">
    <property type="entry name" value="Alba-like_dom_sf"/>
</dbReference>
<dbReference type="SUPFAM" id="SSF82704">
    <property type="entry name" value="AlbA-like"/>
    <property type="match status" value="1"/>
</dbReference>
<reference evidence="1" key="1">
    <citation type="submission" date="2015-04" db="EMBL/GenBank/DDBJ databases">
        <title>The genome sequence of the plant pathogenic Rhizarian Plasmodiophora brassicae reveals insights in its biotrophic life cycle and the origin of chitin synthesis.</title>
        <authorList>
            <person name="Schwelm A."/>
            <person name="Fogelqvist J."/>
            <person name="Knaust A."/>
            <person name="Julke S."/>
            <person name="Lilja T."/>
            <person name="Dhandapani V."/>
            <person name="Bonilla-Rosso G."/>
            <person name="Karlsson M."/>
            <person name="Shevchenko A."/>
            <person name="Choi S.R."/>
            <person name="Kim H.G."/>
            <person name="Park J.Y."/>
            <person name="Lim Y.P."/>
            <person name="Ludwig-Muller J."/>
            <person name="Dixelius C."/>
        </authorList>
    </citation>
    <scope>NUCLEOTIDE SEQUENCE</scope>
    <source>
        <tissue evidence="1">Potato root galls</tissue>
    </source>
</reference>
<name>A0A0H5RCT7_9EUKA</name>
<dbReference type="AlphaFoldDB" id="A0A0H5RCT7"/>
<sequence length="143" mass="16099">EIMSDRDDRSELDAGEDALYDRSAYIRIRRAPIRAEARVNDVYVRRGFTEAAAVAKLTKRSRKLLYEDGHDLIRLYAIGAAMTTAIAVALDIQSNDSTLVLKPTTSSLCLYDEFEPIRNGLIPKTVTRINSQICIEIHKRSLS</sequence>
<protein>
    <submittedName>
        <fullName evidence="1">Uncharacterized protein</fullName>
    </submittedName>
</protein>
<proteinExistence type="predicted"/>
<evidence type="ECO:0000313" key="1">
    <source>
        <dbReference type="EMBL" id="CRZ11412.1"/>
    </source>
</evidence>
<feature type="non-terminal residue" evidence="1">
    <location>
        <position position="1"/>
    </location>
</feature>
<accession>A0A0H5RCT7</accession>
<dbReference type="GO" id="GO:0003676">
    <property type="term" value="F:nucleic acid binding"/>
    <property type="evidence" value="ECO:0007669"/>
    <property type="project" value="InterPro"/>
</dbReference>
<dbReference type="EMBL" id="HACM01010970">
    <property type="protein sequence ID" value="CRZ11412.1"/>
    <property type="molecule type" value="Transcribed_RNA"/>
</dbReference>
<dbReference type="Gene3D" id="3.30.110.20">
    <property type="entry name" value="Alba-like domain"/>
    <property type="match status" value="1"/>
</dbReference>
<organism evidence="1">
    <name type="scientific">Spongospora subterranea</name>
    <dbReference type="NCBI Taxonomy" id="70186"/>
    <lineage>
        <taxon>Eukaryota</taxon>
        <taxon>Sar</taxon>
        <taxon>Rhizaria</taxon>
        <taxon>Endomyxa</taxon>
        <taxon>Phytomyxea</taxon>
        <taxon>Plasmodiophorida</taxon>
        <taxon>Plasmodiophoridae</taxon>
        <taxon>Spongospora</taxon>
    </lineage>
</organism>